<evidence type="ECO:0000256" key="11">
    <source>
        <dbReference type="ARBA" id="ARBA00023204"/>
    </source>
</evidence>
<sequence length="282" mass="30467">MSESAAKSTSSLLAWYEAMGVDEAIGEEPVDRFAQSAAPPASQGTPRDSAKGAPDTAAGAAPKGALNVPPKASRKARRPAPAPEDVAPPVLEGIETLAELEKAVAAFEGCPLKRTAKNTCLRAGARRPRMLIGEAPGRDEDLQGKPFVGRAGKLLDKMLAAIGLDETSVYITNTIYWRPPGNRTPTPQEIGSCAPFLARQIELLRPEVIVLLGGAAAKSMLETTEGIMRLRGKWKLYHAKERDIPTLATLHPAYLLRSPEAKRYAWRDLLMLKERLGELEKD</sequence>
<dbReference type="NCBIfam" id="TIGR00758">
    <property type="entry name" value="UDG_fam4"/>
    <property type="match status" value="1"/>
</dbReference>
<evidence type="ECO:0000259" key="13">
    <source>
        <dbReference type="SMART" id="SM00986"/>
    </source>
</evidence>
<comment type="caution">
    <text evidence="14">The sequence shown here is derived from an EMBL/GenBank/DDBJ whole genome shotgun (WGS) entry which is preliminary data.</text>
</comment>
<evidence type="ECO:0000256" key="9">
    <source>
        <dbReference type="ARBA" id="ARBA00023004"/>
    </source>
</evidence>
<reference evidence="14 15" key="1">
    <citation type="journal article" date="2016" name="Environ. Microbiol.">
        <title>New Methyloceanibacter diversity from North Sea sediments includes methanotroph containing solely the soluble methane monooxygenase.</title>
        <authorList>
            <person name="Vekeman B."/>
            <person name="Kerckhof F.M."/>
            <person name="Cremers G."/>
            <person name="de Vos P."/>
            <person name="Vandamme P."/>
            <person name="Boon N."/>
            <person name="Op den Camp H.J."/>
            <person name="Heylen K."/>
        </authorList>
    </citation>
    <scope>NUCLEOTIDE SEQUENCE [LARGE SCALE GENOMIC DNA]</scope>
    <source>
        <strain evidence="14 15">R-67174</strain>
    </source>
</reference>
<keyword evidence="10" id="KW-0411">Iron-sulfur</keyword>
<dbReference type="RefSeq" id="WP_069436326.1">
    <property type="nucleotide sequence ID" value="NZ_LPWG01000004.1"/>
</dbReference>
<evidence type="ECO:0000256" key="10">
    <source>
        <dbReference type="ARBA" id="ARBA00023014"/>
    </source>
</evidence>
<dbReference type="Pfam" id="PF03167">
    <property type="entry name" value="UDG"/>
    <property type="match status" value="1"/>
</dbReference>
<dbReference type="GO" id="GO:0046872">
    <property type="term" value="F:metal ion binding"/>
    <property type="evidence" value="ECO:0007669"/>
    <property type="project" value="UniProtKB-KW"/>
</dbReference>
<keyword evidence="7" id="KW-0227">DNA damage</keyword>
<dbReference type="InterPro" id="IPR005273">
    <property type="entry name" value="Ura-DNA_glyco_family4"/>
</dbReference>
<keyword evidence="11" id="KW-0234">DNA repair</keyword>
<dbReference type="SMART" id="SM00987">
    <property type="entry name" value="UreE_C"/>
    <property type="match status" value="1"/>
</dbReference>
<dbReference type="EMBL" id="LPWG01000004">
    <property type="protein sequence ID" value="ODS00737.1"/>
    <property type="molecule type" value="Genomic_DNA"/>
</dbReference>
<dbReference type="InterPro" id="IPR005122">
    <property type="entry name" value="Uracil-DNA_glycosylase-like"/>
</dbReference>
<evidence type="ECO:0000256" key="6">
    <source>
        <dbReference type="ARBA" id="ARBA00022723"/>
    </source>
</evidence>
<evidence type="ECO:0000256" key="8">
    <source>
        <dbReference type="ARBA" id="ARBA00022801"/>
    </source>
</evidence>
<dbReference type="AlphaFoldDB" id="A0A1E3W6K9"/>
<keyword evidence="15" id="KW-1185">Reference proteome</keyword>
<feature type="region of interest" description="Disordered" evidence="12">
    <location>
        <begin position="27"/>
        <end position="88"/>
    </location>
</feature>
<dbReference type="GO" id="GO:0051539">
    <property type="term" value="F:4 iron, 4 sulfur cluster binding"/>
    <property type="evidence" value="ECO:0007669"/>
    <property type="project" value="UniProtKB-KW"/>
</dbReference>
<evidence type="ECO:0000256" key="7">
    <source>
        <dbReference type="ARBA" id="ARBA00022763"/>
    </source>
</evidence>
<dbReference type="STRING" id="1774968.AUC68_14265"/>
<name>A0A1E3W6K9_9HYPH</name>
<keyword evidence="5" id="KW-0004">4Fe-4S</keyword>
<comment type="similarity">
    <text evidence="2">Belongs to the uracil-DNA glycosylase (UDG) superfamily. Type 4 (UDGa) family.</text>
</comment>
<feature type="compositionally biased region" description="Low complexity" evidence="12">
    <location>
        <begin position="51"/>
        <end position="71"/>
    </location>
</feature>
<keyword evidence="8" id="KW-0378">Hydrolase</keyword>
<dbReference type="PANTHER" id="PTHR33693">
    <property type="entry name" value="TYPE-5 URACIL-DNA GLYCOSYLASE"/>
    <property type="match status" value="1"/>
</dbReference>
<evidence type="ECO:0000256" key="3">
    <source>
        <dbReference type="ARBA" id="ARBA00012030"/>
    </source>
</evidence>
<evidence type="ECO:0000256" key="4">
    <source>
        <dbReference type="ARBA" id="ARBA00019403"/>
    </source>
</evidence>
<organism evidence="14 15">
    <name type="scientific">Methyloceanibacter methanicus</name>
    <dbReference type="NCBI Taxonomy" id="1774968"/>
    <lineage>
        <taxon>Bacteria</taxon>
        <taxon>Pseudomonadati</taxon>
        <taxon>Pseudomonadota</taxon>
        <taxon>Alphaproteobacteria</taxon>
        <taxon>Hyphomicrobiales</taxon>
        <taxon>Hyphomicrobiaceae</taxon>
        <taxon>Methyloceanibacter</taxon>
    </lineage>
</organism>
<dbReference type="SUPFAM" id="SSF52141">
    <property type="entry name" value="Uracil-DNA glycosylase-like"/>
    <property type="match status" value="1"/>
</dbReference>
<dbReference type="InterPro" id="IPR036895">
    <property type="entry name" value="Uracil-DNA_glycosylase-like_sf"/>
</dbReference>
<dbReference type="Proteomes" id="UP000094501">
    <property type="component" value="Unassembled WGS sequence"/>
</dbReference>
<evidence type="ECO:0000256" key="12">
    <source>
        <dbReference type="SAM" id="MobiDB-lite"/>
    </source>
</evidence>
<accession>A0A1E3W6K9</accession>
<dbReference type="GO" id="GO:0004844">
    <property type="term" value="F:uracil DNA N-glycosylase activity"/>
    <property type="evidence" value="ECO:0007669"/>
    <property type="project" value="UniProtKB-EC"/>
</dbReference>
<dbReference type="CDD" id="cd10030">
    <property type="entry name" value="UDG-F4_TTUDGA_SPO1dp_like"/>
    <property type="match status" value="1"/>
</dbReference>
<dbReference type="InterPro" id="IPR051536">
    <property type="entry name" value="UDG_Type-4/5"/>
</dbReference>
<dbReference type="GO" id="GO:0006281">
    <property type="term" value="P:DNA repair"/>
    <property type="evidence" value="ECO:0007669"/>
    <property type="project" value="UniProtKB-KW"/>
</dbReference>
<evidence type="ECO:0000256" key="1">
    <source>
        <dbReference type="ARBA" id="ARBA00001400"/>
    </source>
</evidence>
<keyword evidence="6" id="KW-0479">Metal-binding</keyword>
<gene>
    <name evidence="14" type="ORF">AUC68_14265</name>
</gene>
<evidence type="ECO:0000256" key="5">
    <source>
        <dbReference type="ARBA" id="ARBA00022485"/>
    </source>
</evidence>
<keyword evidence="9" id="KW-0408">Iron</keyword>
<evidence type="ECO:0000256" key="2">
    <source>
        <dbReference type="ARBA" id="ARBA00006521"/>
    </source>
</evidence>
<proteinExistence type="inferred from homology"/>
<comment type="catalytic activity">
    <reaction evidence="1">
        <text>Hydrolyzes single-stranded DNA or mismatched double-stranded DNA and polynucleotides, releasing free uracil.</text>
        <dbReference type="EC" id="3.2.2.27"/>
    </reaction>
</comment>
<evidence type="ECO:0000313" key="15">
    <source>
        <dbReference type="Proteomes" id="UP000094501"/>
    </source>
</evidence>
<dbReference type="OrthoDB" id="5290748at2"/>
<protein>
    <recommendedName>
        <fullName evidence="4">Type-4 uracil-DNA glycosylase</fullName>
        <ecNumber evidence="3">3.2.2.27</ecNumber>
    </recommendedName>
</protein>
<dbReference type="EC" id="3.2.2.27" evidence="3"/>
<dbReference type="SMART" id="SM00986">
    <property type="entry name" value="UDG"/>
    <property type="match status" value="1"/>
</dbReference>
<dbReference type="Gene3D" id="3.40.470.10">
    <property type="entry name" value="Uracil-DNA glycosylase-like domain"/>
    <property type="match status" value="1"/>
</dbReference>
<evidence type="ECO:0000313" key="14">
    <source>
        <dbReference type="EMBL" id="ODS00737.1"/>
    </source>
</evidence>
<dbReference type="PANTHER" id="PTHR33693:SF1">
    <property type="entry name" value="TYPE-4 URACIL-DNA GLYCOSYLASE"/>
    <property type="match status" value="1"/>
</dbReference>
<feature type="domain" description="Uracil-DNA glycosylase-like" evidence="13">
    <location>
        <begin position="121"/>
        <end position="270"/>
    </location>
</feature>